<keyword evidence="14" id="KW-0812">Transmembrane</keyword>
<evidence type="ECO:0000256" key="5">
    <source>
        <dbReference type="ARBA" id="ARBA00022801"/>
    </source>
</evidence>
<keyword evidence="16" id="KW-1185">Reference proteome</keyword>
<evidence type="ECO:0000256" key="8">
    <source>
        <dbReference type="ARBA" id="ARBA00047669"/>
    </source>
</evidence>
<evidence type="ECO:0000256" key="11">
    <source>
        <dbReference type="PIRSR" id="PIRSR601382-3"/>
    </source>
</evidence>
<feature type="region of interest" description="Disordered" evidence="13">
    <location>
        <begin position="482"/>
        <end position="511"/>
    </location>
</feature>
<evidence type="ECO:0000256" key="3">
    <source>
        <dbReference type="ARBA" id="ARBA00007658"/>
    </source>
</evidence>
<dbReference type="PANTHER" id="PTHR11742:SF55">
    <property type="entry name" value="ENDOPLASMIC RETICULUM MANNOSYL-OLIGOSACCHARIDE 1,2-ALPHA-MANNOSIDASE"/>
    <property type="match status" value="1"/>
</dbReference>
<evidence type="ECO:0000256" key="6">
    <source>
        <dbReference type="ARBA" id="ARBA00022837"/>
    </source>
</evidence>
<evidence type="ECO:0000313" key="15">
    <source>
        <dbReference type="EMBL" id="KAF5362524.1"/>
    </source>
</evidence>
<keyword evidence="14" id="KW-0472">Membrane</keyword>
<dbReference type="GO" id="GO:0016020">
    <property type="term" value="C:membrane"/>
    <property type="evidence" value="ECO:0007669"/>
    <property type="project" value="InterPro"/>
</dbReference>
<feature type="transmembrane region" description="Helical" evidence="14">
    <location>
        <begin position="31"/>
        <end position="49"/>
    </location>
</feature>
<dbReference type="Proteomes" id="UP000559027">
    <property type="component" value="Unassembled WGS sequence"/>
</dbReference>
<evidence type="ECO:0000256" key="4">
    <source>
        <dbReference type="ARBA" id="ARBA00022723"/>
    </source>
</evidence>
<keyword evidence="6 10" id="KW-0106">Calcium</keyword>
<evidence type="ECO:0000256" key="9">
    <source>
        <dbReference type="ARBA" id="ARBA00048605"/>
    </source>
</evidence>
<dbReference type="AlphaFoldDB" id="A0A8H5GCL8"/>
<evidence type="ECO:0000313" key="16">
    <source>
        <dbReference type="Proteomes" id="UP000559027"/>
    </source>
</evidence>
<dbReference type="Pfam" id="PF01532">
    <property type="entry name" value="Glyco_hydro_47"/>
    <property type="match status" value="1"/>
</dbReference>
<dbReference type="EC" id="3.2.1.-" evidence="12"/>
<dbReference type="InterPro" id="IPR050749">
    <property type="entry name" value="Glycosyl_Hydrolase_47"/>
</dbReference>
<evidence type="ECO:0000256" key="10">
    <source>
        <dbReference type="PIRSR" id="PIRSR601382-2"/>
    </source>
</evidence>
<dbReference type="InterPro" id="IPR036026">
    <property type="entry name" value="Seven-hairpin_glycosidases"/>
</dbReference>
<dbReference type="PRINTS" id="PR00747">
    <property type="entry name" value="GLYHDRLASE47"/>
</dbReference>
<sequence>MSSRRPYHIRLNPEAMAPSNSWLQLLYKRPVYRFLAICGVFFVVVTLFFRPFGPSRPIRHHQPYQFQSGNRPPQYSPPRPYNRPYPPPPRPPVDVDTSNPWEARAQKVREAFKYAWDGYQEHAAGWDELTPVDGGKVNNFNGWGVTLYDALDTLWLMDLRDEFRDALGFVARADFKLVEGKYAPFFETVIRYLGGLLSAYALTGEPVLLSRADDLGRMLLPAFNTTSGLPKYAVNTVTGKTRVGWTSNVLWAEALSNQLEYKFLAHLTGRTEYFTENIMKLMYKANFESGLFPTQWNVENGTPNSAHYSVGAYADSAHEYLLKQYLLTARSEPQALELYLGSVNGVINNLLYITPNRHLLYVTDTESGITTHKLEHLSCFFPGLLALGLLTLSPADSSSYTQDQKQLHQWAAEGLAETCWLMYHDQKSGLGPDEVRMEDYSDYMRAQGNNYRNNPGHGTNVGPAAELEKEGLWINQLQKWKKGGKEGGVPPGVPAPGQGFEREEESQKRDYRSMKGEYLLRPETIESFFYMWKLTGKPKWRERGWSIFEAIEKHTRTKYGYASVSNIDSSNPSHKNEMPSFFLAETLKYLYLLFKEDDVVSLNDWVFNTEAHPLPVFDWSPWEKKEYNITI</sequence>
<comment type="cofactor">
    <cofactor evidence="1 10">
        <name>Ca(2+)</name>
        <dbReference type="ChEBI" id="CHEBI:29108"/>
    </cofactor>
</comment>
<feature type="binding site" evidence="10">
    <location>
        <position position="609"/>
    </location>
    <ligand>
        <name>Ca(2+)</name>
        <dbReference type="ChEBI" id="CHEBI:29108"/>
    </ligand>
</feature>
<dbReference type="GO" id="GO:0036503">
    <property type="term" value="P:ERAD pathway"/>
    <property type="evidence" value="ECO:0007669"/>
    <property type="project" value="UniProtKB-ARBA"/>
</dbReference>
<dbReference type="EMBL" id="JAACJO010000002">
    <property type="protein sequence ID" value="KAF5362524.1"/>
    <property type="molecule type" value="Genomic_DNA"/>
</dbReference>
<dbReference type="GO" id="GO:0005509">
    <property type="term" value="F:calcium ion binding"/>
    <property type="evidence" value="ECO:0007669"/>
    <property type="project" value="InterPro"/>
</dbReference>
<comment type="catalytic activity">
    <reaction evidence="8">
        <text>N(4)-(alpha-D-Man-(1-&gt;2)-alpha-D-Man-(1-&gt;2)-alpha-D-Man-(1-&gt;3)-[alpha-D-Man-(1-&gt;3)-[alpha-D-Man-(1-&gt;2)-alpha-D-Man-(1-&gt;6)]-alpha-D-Man-(1-&gt;6)]-beta-D-Man-(1-&gt;4)-beta-D-GlcNAc-(1-&gt;4)-beta-D-GlcNAc)-L-asparaginyl-[protein] (N-glucan mannose isomer 8A1,2,3B1,3) + 3 H2O = N(4)-(alpha-D-Man-(1-&gt;3)-[alpha-D-Man-(1-&gt;3)-[alpha-D-Man-(1-&gt;6)]-alpha-D-Man-(1-&gt;6)]-beta-D-Man-(1-&gt;4)-beta-D-GlcNAc-(1-&gt;4)-beta-D-GlcNAc)-L-asparaginyl-[protein] (N-glucan mannose isomer 5A1,2) + 3 beta-D-mannose</text>
        <dbReference type="Rhea" id="RHEA:56028"/>
        <dbReference type="Rhea" id="RHEA-COMP:14358"/>
        <dbReference type="Rhea" id="RHEA-COMP:14367"/>
        <dbReference type="ChEBI" id="CHEBI:15377"/>
        <dbReference type="ChEBI" id="CHEBI:28563"/>
        <dbReference type="ChEBI" id="CHEBI:59087"/>
        <dbReference type="ChEBI" id="CHEBI:60628"/>
        <dbReference type="EC" id="3.2.1.113"/>
    </reaction>
</comment>
<comment type="similarity">
    <text evidence="3 12">Belongs to the glycosyl hydrolase 47 family.</text>
</comment>
<comment type="pathway">
    <text evidence="2">Protein modification; protein glycosylation.</text>
</comment>
<comment type="caution">
    <text evidence="15">The sequence shown here is derived from an EMBL/GenBank/DDBJ whole genome shotgun (WGS) entry which is preliminary data.</text>
</comment>
<feature type="disulfide bond" evidence="11">
    <location>
        <begin position="379"/>
        <end position="419"/>
    </location>
</feature>
<evidence type="ECO:0000256" key="1">
    <source>
        <dbReference type="ARBA" id="ARBA00001913"/>
    </source>
</evidence>
<feature type="region of interest" description="Disordered" evidence="13">
    <location>
        <begin position="60"/>
        <end position="95"/>
    </location>
</feature>
<name>A0A8H5GCL8_9AGAR</name>
<dbReference type="GO" id="GO:0005975">
    <property type="term" value="P:carbohydrate metabolic process"/>
    <property type="evidence" value="ECO:0007669"/>
    <property type="project" value="InterPro"/>
</dbReference>
<reference evidence="15 16" key="1">
    <citation type="journal article" date="2020" name="ISME J.">
        <title>Uncovering the hidden diversity of litter-decomposition mechanisms in mushroom-forming fungi.</title>
        <authorList>
            <person name="Floudas D."/>
            <person name="Bentzer J."/>
            <person name="Ahren D."/>
            <person name="Johansson T."/>
            <person name="Persson P."/>
            <person name="Tunlid A."/>
        </authorList>
    </citation>
    <scope>NUCLEOTIDE SEQUENCE [LARGE SCALE GENOMIC DNA]</scope>
    <source>
        <strain evidence="15 16">CBS 146.42</strain>
    </source>
</reference>
<accession>A0A8H5GCL8</accession>
<dbReference type="SUPFAM" id="SSF48225">
    <property type="entry name" value="Seven-hairpin glycosidases"/>
    <property type="match status" value="1"/>
</dbReference>
<evidence type="ECO:0000256" key="13">
    <source>
        <dbReference type="SAM" id="MobiDB-lite"/>
    </source>
</evidence>
<evidence type="ECO:0000256" key="14">
    <source>
        <dbReference type="SAM" id="Phobius"/>
    </source>
</evidence>
<dbReference type="GO" id="GO:0005783">
    <property type="term" value="C:endoplasmic reticulum"/>
    <property type="evidence" value="ECO:0007669"/>
    <property type="project" value="TreeGrafter"/>
</dbReference>
<organism evidence="15 16">
    <name type="scientific">Leucocoprinus leucothites</name>
    <dbReference type="NCBI Taxonomy" id="201217"/>
    <lineage>
        <taxon>Eukaryota</taxon>
        <taxon>Fungi</taxon>
        <taxon>Dikarya</taxon>
        <taxon>Basidiomycota</taxon>
        <taxon>Agaricomycotina</taxon>
        <taxon>Agaricomycetes</taxon>
        <taxon>Agaricomycetidae</taxon>
        <taxon>Agaricales</taxon>
        <taxon>Agaricineae</taxon>
        <taxon>Agaricaceae</taxon>
        <taxon>Leucocoprinus</taxon>
    </lineage>
</organism>
<dbReference type="GO" id="GO:0004571">
    <property type="term" value="F:mannosyl-oligosaccharide 1,2-alpha-mannosidase activity"/>
    <property type="evidence" value="ECO:0007669"/>
    <property type="project" value="UniProtKB-EC"/>
</dbReference>
<keyword evidence="4 10" id="KW-0479">Metal-binding</keyword>
<keyword evidence="5 12" id="KW-0378">Hydrolase</keyword>
<dbReference type="PANTHER" id="PTHR11742">
    <property type="entry name" value="MANNOSYL-OLIGOSACCHARIDE ALPHA-1,2-MANNOSIDASE-RELATED"/>
    <property type="match status" value="1"/>
</dbReference>
<evidence type="ECO:0000256" key="2">
    <source>
        <dbReference type="ARBA" id="ARBA00004922"/>
    </source>
</evidence>
<dbReference type="Gene3D" id="1.50.10.10">
    <property type="match status" value="1"/>
</dbReference>
<proteinExistence type="inferred from homology"/>
<gene>
    <name evidence="15" type="ORF">D9756_002457</name>
</gene>
<keyword evidence="7 11" id="KW-1015">Disulfide bond</keyword>
<evidence type="ECO:0000256" key="12">
    <source>
        <dbReference type="RuleBase" id="RU361193"/>
    </source>
</evidence>
<evidence type="ECO:0000256" key="7">
    <source>
        <dbReference type="ARBA" id="ARBA00023157"/>
    </source>
</evidence>
<dbReference type="InterPro" id="IPR001382">
    <property type="entry name" value="Glyco_hydro_47"/>
</dbReference>
<feature type="compositionally biased region" description="Pro residues" evidence="13">
    <location>
        <begin position="74"/>
        <end position="92"/>
    </location>
</feature>
<keyword evidence="12" id="KW-0326">Glycosidase</keyword>
<protein>
    <recommendedName>
        <fullName evidence="12">alpha-1,2-Mannosidase</fullName>
        <ecNumber evidence="12">3.2.1.-</ecNumber>
    </recommendedName>
</protein>
<dbReference type="OrthoDB" id="8118055at2759"/>
<dbReference type="InterPro" id="IPR012341">
    <property type="entry name" value="6hp_glycosidase-like_sf"/>
</dbReference>
<comment type="catalytic activity">
    <reaction evidence="9">
        <text>N(4)-(alpha-D-Man-(1-&gt;2)-alpha-D-Man-(1-&gt;2)-alpha-D-Man-(1-&gt;3)-[alpha-D-Man-(1-&gt;2)-alpha-D-Man-(1-&gt;3)-[alpha-D-Man-(1-&gt;2)-alpha-D-Man-(1-&gt;6)]-alpha-D-Man-(1-&gt;6)]-beta-D-Man-(1-&gt;4)-beta-D-GlcNAc-(1-&gt;4)-beta-D-GlcNAc)-L-asparaginyl-[protein] (N-glucan mannose isomer 9A1,2,3B1,2,3) + 4 H2O = N(4)-(alpha-D-Man-(1-&gt;3)-[alpha-D-Man-(1-&gt;3)-[alpha-D-Man-(1-&gt;6)]-alpha-D-Man-(1-&gt;6)]-beta-D-Man-(1-&gt;4)-beta-D-GlcNAc-(1-&gt;4)-beta-D-GlcNAc)-L-asparaginyl-[protein] (N-glucan mannose isomer 5A1,2) + 4 beta-D-mannose</text>
        <dbReference type="Rhea" id="RHEA:56008"/>
        <dbReference type="Rhea" id="RHEA-COMP:14356"/>
        <dbReference type="Rhea" id="RHEA-COMP:14367"/>
        <dbReference type="ChEBI" id="CHEBI:15377"/>
        <dbReference type="ChEBI" id="CHEBI:28563"/>
        <dbReference type="ChEBI" id="CHEBI:59087"/>
        <dbReference type="ChEBI" id="CHEBI:139493"/>
        <dbReference type="EC" id="3.2.1.113"/>
    </reaction>
</comment>
<keyword evidence="14" id="KW-1133">Transmembrane helix</keyword>